<organism evidence="1 2">
    <name type="scientific">Sphingomonas liriopis</name>
    <dbReference type="NCBI Taxonomy" id="2949094"/>
    <lineage>
        <taxon>Bacteria</taxon>
        <taxon>Pseudomonadati</taxon>
        <taxon>Pseudomonadota</taxon>
        <taxon>Alphaproteobacteria</taxon>
        <taxon>Sphingomonadales</taxon>
        <taxon>Sphingomonadaceae</taxon>
        <taxon>Sphingomonas</taxon>
    </lineage>
</organism>
<evidence type="ECO:0000313" key="1">
    <source>
        <dbReference type="EMBL" id="MCP3735641.1"/>
    </source>
</evidence>
<comment type="caution">
    <text evidence="1">The sequence shown here is derived from an EMBL/GenBank/DDBJ whole genome shotgun (WGS) entry which is preliminary data.</text>
</comment>
<gene>
    <name evidence="1" type="ORF">M9979_12230</name>
</gene>
<dbReference type="AlphaFoldDB" id="A0A9X2KRI5"/>
<keyword evidence="2" id="KW-1185">Reference proteome</keyword>
<reference evidence="1" key="1">
    <citation type="submission" date="2022-05" db="EMBL/GenBank/DDBJ databases">
        <title>Sphingomonas sp. strain RP10 Genome sequencing and assembly.</title>
        <authorList>
            <person name="Kim I."/>
        </authorList>
    </citation>
    <scope>NUCLEOTIDE SEQUENCE</scope>
    <source>
        <strain evidence="1">RP10</strain>
    </source>
</reference>
<accession>A0A9X2KRI5</accession>
<protein>
    <submittedName>
        <fullName evidence="1">Uncharacterized protein</fullName>
    </submittedName>
</protein>
<sequence length="241" mass="27634">MSFAKRKAAPVPTDQLPDVDDEEGWKAWRIAQAPIWRAKREAENAEDPRGYRGTIRTIEGDLGHMQHGTYYDQGQATEMYRCPLVDPGHRRWRYGNEWDWAIAVLALNDGSWLCWHSNSLPKPKGWDRNRDRFMPSGGFSLHSLRFFTRDAAIRANVAYVIERARRQHRWKPDPNDTRSYFRSNPWPGGDMPASDAQAIIAWAMEVAARPAPVLFVAPPPPPPPPPEPTDLLMWIEQGRQA</sequence>
<evidence type="ECO:0000313" key="2">
    <source>
        <dbReference type="Proteomes" id="UP001139486"/>
    </source>
</evidence>
<proteinExistence type="predicted"/>
<dbReference type="EMBL" id="JAMLDY010000014">
    <property type="protein sequence ID" value="MCP3735641.1"/>
    <property type="molecule type" value="Genomic_DNA"/>
</dbReference>
<dbReference type="Proteomes" id="UP001139486">
    <property type="component" value="Unassembled WGS sequence"/>
</dbReference>
<dbReference type="RefSeq" id="WP_254289641.1">
    <property type="nucleotide sequence ID" value="NZ_JAMLDY010000014.1"/>
</dbReference>
<name>A0A9X2KRI5_9SPHN</name>